<organism evidence="1 2">
    <name type="scientific">Cytospora mali</name>
    <name type="common">Apple Valsa canker fungus</name>
    <name type="synonym">Valsa mali</name>
    <dbReference type="NCBI Taxonomy" id="578113"/>
    <lineage>
        <taxon>Eukaryota</taxon>
        <taxon>Fungi</taxon>
        <taxon>Dikarya</taxon>
        <taxon>Ascomycota</taxon>
        <taxon>Pezizomycotina</taxon>
        <taxon>Sordariomycetes</taxon>
        <taxon>Sordariomycetidae</taxon>
        <taxon>Diaporthales</taxon>
        <taxon>Cytosporaceae</taxon>
        <taxon>Cytospora</taxon>
    </lineage>
</organism>
<reference evidence="2" key="1">
    <citation type="submission" date="2014-12" db="EMBL/GenBank/DDBJ databases">
        <title>Genome Sequence of Valsa Canker Pathogens Uncovers a Specific Adaption of Colonization on Woody Bark.</title>
        <authorList>
            <person name="Yin Z."/>
            <person name="Liu H."/>
            <person name="Gao X."/>
            <person name="Li Z."/>
            <person name="Song N."/>
            <person name="Ke X."/>
            <person name="Dai Q."/>
            <person name="Wu Y."/>
            <person name="Sun Y."/>
            <person name="Xu J.-R."/>
            <person name="Kang Z.K."/>
            <person name="Wang L."/>
            <person name="Huang L."/>
        </authorList>
    </citation>
    <scope>NUCLEOTIDE SEQUENCE [LARGE SCALE GENOMIC DNA]</scope>
    <source>
        <strain evidence="2">SXYL134</strain>
    </source>
</reference>
<evidence type="ECO:0000313" key="1">
    <source>
        <dbReference type="EMBL" id="KUI54433.1"/>
    </source>
</evidence>
<dbReference type="EMBL" id="KN714673">
    <property type="protein sequence ID" value="KUI54433.1"/>
    <property type="molecule type" value="Genomic_DNA"/>
</dbReference>
<dbReference type="Proteomes" id="UP000078576">
    <property type="component" value="Unassembled WGS sequence"/>
</dbReference>
<gene>
    <name evidence="1" type="ORF">VP1G_10677</name>
</gene>
<dbReference type="AlphaFoldDB" id="A0A194US10"/>
<protein>
    <submittedName>
        <fullName evidence="1">Uncharacterized protein</fullName>
    </submittedName>
</protein>
<evidence type="ECO:0000313" key="2">
    <source>
        <dbReference type="Proteomes" id="UP000078576"/>
    </source>
</evidence>
<keyword evidence="2" id="KW-1185">Reference proteome</keyword>
<name>A0A194US10_CYTMA</name>
<sequence>MPTAIVDVIYAPRLLALDNRQPDGRGLGPQVFQQRRVELLLVLLRVRRGSELHHRGDELLRHVQVRRVQELLDEDGADGAEVRRGLPEVVLVVLEALGEGLEDAPPELALFCVLGVGLLQDLGCRVHHVGGVAGHDRLEVVKEVVKEAVDALLS</sequence>
<accession>A0A194US10</accession>
<proteinExistence type="predicted"/>